<gene>
    <name evidence="2" type="ORF">Esi_0985_0002</name>
</gene>
<evidence type="ECO:0008006" key="4">
    <source>
        <dbReference type="Google" id="ProtNLM"/>
    </source>
</evidence>
<evidence type="ECO:0000313" key="2">
    <source>
        <dbReference type="EMBL" id="CBJ34098.1"/>
    </source>
</evidence>
<evidence type="ECO:0000313" key="3">
    <source>
        <dbReference type="Proteomes" id="UP000002630"/>
    </source>
</evidence>
<organism evidence="2 3">
    <name type="scientific">Ectocarpus siliculosus</name>
    <name type="common">Brown alga</name>
    <name type="synonym">Conferva siliculosa</name>
    <dbReference type="NCBI Taxonomy" id="2880"/>
    <lineage>
        <taxon>Eukaryota</taxon>
        <taxon>Sar</taxon>
        <taxon>Stramenopiles</taxon>
        <taxon>Ochrophyta</taxon>
        <taxon>PX clade</taxon>
        <taxon>Phaeophyceae</taxon>
        <taxon>Ectocarpales</taxon>
        <taxon>Ectocarpaceae</taxon>
        <taxon>Ectocarpus</taxon>
    </lineage>
</organism>
<sequence>MLLSTLLLLVRGETAAAPPAAFVGDCRLRLAASESGGRTALSAGGGGISYARNRVCLMAAAGEDKEEEEKMELAAEVDILAISAGVNWLSRA</sequence>
<keyword evidence="1" id="KW-0732">Signal</keyword>
<protein>
    <recommendedName>
        <fullName evidence="4">Secreted protein</fullName>
    </recommendedName>
</protein>
<proteinExistence type="predicted"/>
<dbReference type="InParanoid" id="D7G9I8"/>
<reference evidence="2 3" key="1">
    <citation type="journal article" date="2010" name="Nature">
        <title>The Ectocarpus genome and the independent evolution of multicellularity in brown algae.</title>
        <authorList>
            <person name="Cock J.M."/>
            <person name="Sterck L."/>
            <person name="Rouze P."/>
            <person name="Scornet D."/>
            <person name="Allen A.E."/>
            <person name="Amoutzias G."/>
            <person name="Anthouard V."/>
            <person name="Artiguenave F."/>
            <person name="Aury J.M."/>
            <person name="Badger J.H."/>
            <person name="Beszteri B."/>
            <person name="Billiau K."/>
            <person name="Bonnet E."/>
            <person name="Bothwell J.H."/>
            <person name="Bowler C."/>
            <person name="Boyen C."/>
            <person name="Brownlee C."/>
            <person name="Carrano C.J."/>
            <person name="Charrier B."/>
            <person name="Cho G.Y."/>
            <person name="Coelho S.M."/>
            <person name="Collen J."/>
            <person name="Corre E."/>
            <person name="Da Silva C."/>
            <person name="Delage L."/>
            <person name="Delaroque N."/>
            <person name="Dittami S.M."/>
            <person name="Doulbeau S."/>
            <person name="Elias M."/>
            <person name="Farnham G."/>
            <person name="Gachon C.M."/>
            <person name="Gschloessl B."/>
            <person name="Heesch S."/>
            <person name="Jabbari K."/>
            <person name="Jubin C."/>
            <person name="Kawai H."/>
            <person name="Kimura K."/>
            <person name="Kloareg B."/>
            <person name="Kupper F.C."/>
            <person name="Lang D."/>
            <person name="Le Bail A."/>
            <person name="Leblanc C."/>
            <person name="Lerouge P."/>
            <person name="Lohr M."/>
            <person name="Lopez P.J."/>
            <person name="Martens C."/>
            <person name="Maumus F."/>
            <person name="Michel G."/>
            <person name="Miranda-Saavedra D."/>
            <person name="Morales J."/>
            <person name="Moreau H."/>
            <person name="Motomura T."/>
            <person name="Nagasato C."/>
            <person name="Napoli C.A."/>
            <person name="Nelson D.R."/>
            <person name="Nyvall-Collen P."/>
            <person name="Peters A.F."/>
            <person name="Pommier C."/>
            <person name="Potin P."/>
            <person name="Poulain J."/>
            <person name="Quesneville H."/>
            <person name="Read B."/>
            <person name="Rensing S.A."/>
            <person name="Ritter A."/>
            <person name="Rousvoal S."/>
            <person name="Samanta M."/>
            <person name="Samson G."/>
            <person name="Schroeder D.C."/>
            <person name="Segurens B."/>
            <person name="Strittmatter M."/>
            <person name="Tonon T."/>
            <person name="Tregear J.W."/>
            <person name="Valentin K."/>
            <person name="von Dassow P."/>
            <person name="Yamagishi T."/>
            <person name="Van de Peer Y."/>
            <person name="Wincker P."/>
        </authorList>
    </citation>
    <scope>NUCLEOTIDE SEQUENCE [LARGE SCALE GENOMIC DNA]</scope>
    <source>
        <strain evidence="3">Ec32 / CCAP1310/4</strain>
    </source>
</reference>
<dbReference type="Proteomes" id="UP000002630">
    <property type="component" value="Unassembled WGS sequence"/>
</dbReference>
<evidence type="ECO:0000256" key="1">
    <source>
        <dbReference type="SAM" id="SignalP"/>
    </source>
</evidence>
<feature type="signal peptide" evidence="1">
    <location>
        <begin position="1"/>
        <end position="16"/>
    </location>
</feature>
<keyword evidence="3" id="KW-1185">Reference proteome</keyword>
<feature type="chain" id="PRO_5003096268" description="Secreted protein" evidence="1">
    <location>
        <begin position="17"/>
        <end position="92"/>
    </location>
</feature>
<dbReference type="EMBL" id="FN649760">
    <property type="protein sequence ID" value="CBJ34098.1"/>
    <property type="molecule type" value="Genomic_DNA"/>
</dbReference>
<accession>D7G9I8</accession>
<name>D7G9I8_ECTSI</name>
<dbReference type="AlphaFoldDB" id="D7G9I8"/>